<feature type="chain" id="PRO_5020655922" evidence="2">
    <location>
        <begin position="26"/>
        <end position="333"/>
    </location>
</feature>
<evidence type="ECO:0000313" key="5">
    <source>
        <dbReference type="Proteomes" id="UP000309215"/>
    </source>
</evidence>
<feature type="domain" description="PEGA" evidence="3">
    <location>
        <begin position="135"/>
        <end position="203"/>
    </location>
</feature>
<feature type="signal peptide" evidence="2">
    <location>
        <begin position="1"/>
        <end position="25"/>
    </location>
</feature>
<sequence length="333" mass="35266">MSRNRLRAGLSHVLLVVLATTFAEAALAAEPQAAPPAPAAQDPALVARAKERKAEGDKAMDKLRPLDALAAYTEAYALNPEPALLYNMGRALEALDRLPEALEKLTAFRAQAPAELLAKVPGLNDRITNLEKRLSRLTVKVNVEGARILVRDVVAGMSPLDKPLALKAGPADVLVEAEGYFPYRTRVELPGGGAYVLDAQLQSKAKVGKLLVTAPKTGVNVLVDGKGAGQAPLETLVEPGTHKVAARHPDYLDYETSVIVTAGGERTVALVLQRPPPIYARWWFWTTIGVVVVGGAAGGAAYALTTEKDPGQGDIPPGQLSPAFFVTSPPLPF</sequence>
<accession>A0A4U1J9D0</accession>
<dbReference type="EMBL" id="SSMQ01000025">
    <property type="protein sequence ID" value="TKD04413.1"/>
    <property type="molecule type" value="Genomic_DNA"/>
</dbReference>
<dbReference type="OrthoDB" id="5495069at2"/>
<comment type="caution">
    <text evidence="4">The sequence shown here is derived from an EMBL/GenBank/DDBJ whole genome shotgun (WGS) entry which is preliminary data.</text>
</comment>
<evidence type="ECO:0000259" key="3">
    <source>
        <dbReference type="Pfam" id="PF08308"/>
    </source>
</evidence>
<reference evidence="4 5" key="1">
    <citation type="submission" date="2019-04" db="EMBL/GenBank/DDBJ databases">
        <authorList>
            <person name="Li Y."/>
            <person name="Wang J."/>
        </authorList>
    </citation>
    <scope>NUCLEOTIDE SEQUENCE [LARGE SCALE GENOMIC DNA]</scope>
    <source>
        <strain evidence="4 5">DSM 14668</strain>
    </source>
</reference>
<dbReference type="RefSeq" id="WP_136931382.1">
    <property type="nucleotide sequence ID" value="NZ_SSMQ01000025.1"/>
</dbReference>
<keyword evidence="1" id="KW-0472">Membrane</keyword>
<evidence type="ECO:0000256" key="1">
    <source>
        <dbReference type="SAM" id="Phobius"/>
    </source>
</evidence>
<feature type="transmembrane region" description="Helical" evidence="1">
    <location>
        <begin position="282"/>
        <end position="304"/>
    </location>
</feature>
<organism evidence="4 5">
    <name type="scientific">Polyangium fumosum</name>
    <dbReference type="NCBI Taxonomy" id="889272"/>
    <lineage>
        <taxon>Bacteria</taxon>
        <taxon>Pseudomonadati</taxon>
        <taxon>Myxococcota</taxon>
        <taxon>Polyangia</taxon>
        <taxon>Polyangiales</taxon>
        <taxon>Polyangiaceae</taxon>
        <taxon>Polyangium</taxon>
    </lineage>
</organism>
<protein>
    <submittedName>
        <fullName evidence="4">PEGA domain-containing protein</fullName>
    </submittedName>
</protein>
<feature type="domain" description="PEGA" evidence="3">
    <location>
        <begin position="208"/>
        <end position="274"/>
    </location>
</feature>
<gene>
    <name evidence="4" type="ORF">E8A74_23945</name>
</gene>
<dbReference type="InterPro" id="IPR013229">
    <property type="entry name" value="PEGA"/>
</dbReference>
<keyword evidence="1" id="KW-0812">Transmembrane</keyword>
<dbReference type="Proteomes" id="UP000309215">
    <property type="component" value="Unassembled WGS sequence"/>
</dbReference>
<dbReference type="AlphaFoldDB" id="A0A4U1J9D0"/>
<name>A0A4U1J9D0_9BACT</name>
<keyword evidence="2" id="KW-0732">Signal</keyword>
<proteinExistence type="predicted"/>
<dbReference type="InterPro" id="IPR011990">
    <property type="entry name" value="TPR-like_helical_dom_sf"/>
</dbReference>
<keyword evidence="1" id="KW-1133">Transmembrane helix</keyword>
<evidence type="ECO:0000313" key="4">
    <source>
        <dbReference type="EMBL" id="TKD04413.1"/>
    </source>
</evidence>
<dbReference type="Gene3D" id="1.25.40.10">
    <property type="entry name" value="Tetratricopeptide repeat domain"/>
    <property type="match status" value="1"/>
</dbReference>
<dbReference type="Pfam" id="PF08308">
    <property type="entry name" value="PEGA"/>
    <property type="match status" value="2"/>
</dbReference>
<evidence type="ECO:0000256" key="2">
    <source>
        <dbReference type="SAM" id="SignalP"/>
    </source>
</evidence>
<keyword evidence="5" id="KW-1185">Reference proteome</keyword>
<dbReference type="SUPFAM" id="SSF48452">
    <property type="entry name" value="TPR-like"/>
    <property type="match status" value="1"/>
</dbReference>